<evidence type="ECO:0000313" key="3">
    <source>
        <dbReference type="Proteomes" id="UP000236248"/>
    </source>
</evidence>
<dbReference type="EMBL" id="LT981265">
    <property type="protein sequence ID" value="SPC33918.1"/>
    <property type="molecule type" value="Genomic_DNA"/>
</dbReference>
<dbReference type="InterPro" id="IPR036390">
    <property type="entry name" value="WH_DNA-bd_sf"/>
</dbReference>
<evidence type="ECO:0000256" key="1">
    <source>
        <dbReference type="SAM" id="MobiDB-lite"/>
    </source>
</evidence>
<feature type="region of interest" description="Disordered" evidence="1">
    <location>
        <begin position="135"/>
        <end position="156"/>
    </location>
</feature>
<reference evidence="3" key="1">
    <citation type="submission" date="2018-01" db="EMBL/GenBank/DDBJ databases">
        <authorList>
            <person name="Kerou L M."/>
        </authorList>
    </citation>
    <scope>NUCLEOTIDE SEQUENCE [LARGE SCALE GENOMIC DNA]</scope>
    <source>
        <strain evidence="3">SCU2</strain>
    </source>
</reference>
<gene>
    <name evidence="2" type="ORF">NCAV_0737</name>
</gene>
<dbReference type="SUPFAM" id="SSF46785">
    <property type="entry name" value="Winged helix' DNA-binding domain"/>
    <property type="match status" value="1"/>
</dbReference>
<feature type="compositionally biased region" description="Low complexity" evidence="1">
    <location>
        <begin position="141"/>
        <end position="156"/>
    </location>
</feature>
<sequence>MLVSKLMQQDNNEGREESIEDLTSKVFKLIVEQGKEGILQSRLWKELNLTSRDGSRIAMRLEKRGLVTRQRVLENGRWTFRLIAVRLPLDTTSIEGAPCITCNLESMCTVDGSVSPNTCRLIENWVLVEMSKRMNEEKGSDATTTTTLSTPSTATS</sequence>
<protein>
    <submittedName>
        <fullName evidence="2">Uncharacterized protein</fullName>
    </submittedName>
</protein>
<proteinExistence type="predicted"/>
<dbReference type="KEGG" id="ncv:NCAV_0737"/>
<organism evidence="2 3">
    <name type="scientific">Candidatus Nitrosocaldus cavascurensis</name>
    <dbReference type="NCBI Taxonomy" id="2058097"/>
    <lineage>
        <taxon>Archaea</taxon>
        <taxon>Nitrososphaerota</taxon>
        <taxon>Nitrososphaeria</taxon>
        <taxon>Candidatus Nitrosocaldales</taxon>
        <taxon>Candidatus Nitrosocaldaceae</taxon>
        <taxon>Candidatus Nitrosocaldus</taxon>
    </lineage>
</organism>
<name>A0A2K5AQH7_9ARCH</name>
<dbReference type="AlphaFoldDB" id="A0A2K5AQH7"/>
<dbReference type="Gene3D" id="1.10.10.10">
    <property type="entry name" value="Winged helix-like DNA-binding domain superfamily/Winged helix DNA-binding domain"/>
    <property type="match status" value="1"/>
</dbReference>
<dbReference type="Proteomes" id="UP000236248">
    <property type="component" value="Chromosome NCAV"/>
</dbReference>
<evidence type="ECO:0000313" key="2">
    <source>
        <dbReference type="EMBL" id="SPC33918.1"/>
    </source>
</evidence>
<dbReference type="InterPro" id="IPR036388">
    <property type="entry name" value="WH-like_DNA-bd_sf"/>
</dbReference>
<accession>A0A2K5AQH7</accession>
<keyword evidence="3" id="KW-1185">Reference proteome</keyword>